<sequence length="365" mass="39991">MGIRPLLPQRSRSRRRVPGLVASLQSPPTPHRPRRPDPGLTRSQPHGELQLEVTKLSVEFDLPGGKKVVAVDDVSFTVGRGQTIGLVGESGSGKSTIGRAVLGMTPKVIGEISYGRDSEAVSGSRSKDVGENQMVFQDPYGSLNPRWKIRRSLAEPLVARGVARAQIREMVVEAIESVGLNADHLDRLPHEFSGGQRQRISIARALIARPRVLVADEAVSALDVSVQAQVLNSMKRLQRDHDVATIFISHDLSVIQFIADRVIVLYFGQIMEEAPVKVAFEAPRHPYTVALKSALPSVHVQETEKIRLTGEPPLQHTRVTGCPFASRCPFVLDQCRTDRPELKILPDSSRVACHRVAADGTAMYA</sequence>
<keyword evidence="3" id="KW-0547">Nucleotide-binding</keyword>
<dbReference type="GO" id="GO:0055085">
    <property type="term" value="P:transmembrane transport"/>
    <property type="evidence" value="ECO:0007669"/>
    <property type="project" value="UniProtKB-ARBA"/>
</dbReference>
<dbReference type="CDD" id="cd03257">
    <property type="entry name" value="ABC_NikE_OppD_transporters"/>
    <property type="match status" value="1"/>
</dbReference>
<evidence type="ECO:0000256" key="1">
    <source>
        <dbReference type="ARBA" id="ARBA00005417"/>
    </source>
</evidence>
<dbReference type="NCBIfam" id="TIGR01727">
    <property type="entry name" value="oligo_HPY"/>
    <property type="match status" value="1"/>
</dbReference>
<dbReference type="InterPro" id="IPR017871">
    <property type="entry name" value="ABC_transporter-like_CS"/>
</dbReference>
<dbReference type="SUPFAM" id="SSF52540">
    <property type="entry name" value="P-loop containing nucleoside triphosphate hydrolases"/>
    <property type="match status" value="1"/>
</dbReference>
<dbReference type="Pfam" id="PF00005">
    <property type="entry name" value="ABC_tran"/>
    <property type="match status" value="1"/>
</dbReference>
<dbReference type="Gene3D" id="3.40.50.300">
    <property type="entry name" value="P-loop containing nucleotide triphosphate hydrolases"/>
    <property type="match status" value="1"/>
</dbReference>
<dbReference type="PANTHER" id="PTHR43776">
    <property type="entry name" value="TRANSPORT ATP-BINDING PROTEIN"/>
    <property type="match status" value="1"/>
</dbReference>
<keyword evidence="4 7" id="KW-0067">ATP-binding</keyword>
<comment type="caution">
    <text evidence="7">The sequence shown here is derived from an EMBL/GenBank/DDBJ whole genome shotgun (WGS) entry which is preliminary data.</text>
</comment>
<feature type="region of interest" description="Disordered" evidence="5">
    <location>
        <begin position="1"/>
        <end position="46"/>
    </location>
</feature>
<dbReference type="PROSITE" id="PS50893">
    <property type="entry name" value="ABC_TRANSPORTER_2"/>
    <property type="match status" value="1"/>
</dbReference>
<dbReference type="InterPro" id="IPR003439">
    <property type="entry name" value="ABC_transporter-like_ATP-bd"/>
</dbReference>
<name>A0A4Y9FTZ9_9MICO</name>
<dbReference type="InterPro" id="IPR027417">
    <property type="entry name" value="P-loop_NTPase"/>
</dbReference>
<dbReference type="SMART" id="SM00382">
    <property type="entry name" value="AAA"/>
    <property type="match status" value="1"/>
</dbReference>
<protein>
    <submittedName>
        <fullName evidence="7">ATP-binding cassette domain-containing protein</fullName>
    </submittedName>
</protein>
<dbReference type="GO" id="GO:0016887">
    <property type="term" value="F:ATP hydrolysis activity"/>
    <property type="evidence" value="ECO:0007669"/>
    <property type="project" value="InterPro"/>
</dbReference>
<comment type="similarity">
    <text evidence="1">Belongs to the ABC transporter superfamily.</text>
</comment>
<organism evidence="7 8">
    <name type="scientific">Microbacterium paludicola</name>
    <dbReference type="NCBI Taxonomy" id="300019"/>
    <lineage>
        <taxon>Bacteria</taxon>
        <taxon>Bacillati</taxon>
        <taxon>Actinomycetota</taxon>
        <taxon>Actinomycetes</taxon>
        <taxon>Micrococcales</taxon>
        <taxon>Microbacteriaceae</taxon>
        <taxon>Microbacterium</taxon>
    </lineage>
</organism>
<evidence type="ECO:0000256" key="2">
    <source>
        <dbReference type="ARBA" id="ARBA00022448"/>
    </source>
</evidence>
<dbReference type="Proteomes" id="UP000298358">
    <property type="component" value="Unassembled WGS sequence"/>
</dbReference>
<accession>A0A4Y9FTZ9</accession>
<evidence type="ECO:0000256" key="4">
    <source>
        <dbReference type="ARBA" id="ARBA00022840"/>
    </source>
</evidence>
<proteinExistence type="inferred from homology"/>
<dbReference type="Pfam" id="PF08352">
    <property type="entry name" value="oligo_HPY"/>
    <property type="match status" value="1"/>
</dbReference>
<keyword evidence="8" id="KW-1185">Reference proteome</keyword>
<reference evidence="7 8" key="1">
    <citation type="submission" date="2019-03" db="EMBL/GenBank/DDBJ databases">
        <title>Diversity of the mouse oral microbiome.</title>
        <authorList>
            <person name="Joseph S."/>
            <person name="Aduse-Opoku J."/>
            <person name="Curtis M."/>
            <person name="Wade W."/>
            <person name="Hashim A."/>
        </authorList>
    </citation>
    <scope>NUCLEOTIDE SEQUENCE [LARGE SCALE GENOMIC DNA]</scope>
    <source>
        <strain evidence="7 8">P1012</strain>
    </source>
</reference>
<dbReference type="AlphaFoldDB" id="A0A4Y9FTZ9"/>
<dbReference type="PROSITE" id="PS00211">
    <property type="entry name" value="ABC_TRANSPORTER_1"/>
    <property type="match status" value="1"/>
</dbReference>
<evidence type="ECO:0000256" key="3">
    <source>
        <dbReference type="ARBA" id="ARBA00022741"/>
    </source>
</evidence>
<dbReference type="InterPro" id="IPR050319">
    <property type="entry name" value="ABC_transp_ATP-bind"/>
</dbReference>
<dbReference type="GO" id="GO:0005524">
    <property type="term" value="F:ATP binding"/>
    <property type="evidence" value="ECO:0007669"/>
    <property type="project" value="UniProtKB-KW"/>
</dbReference>
<evidence type="ECO:0000313" key="8">
    <source>
        <dbReference type="Proteomes" id="UP000298358"/>
    </source>
</evidence>
<evidence type="ECO:0000313" key="7">
    <source>
        <dbReference type="EMBL" id="TFU32774.1"/>
    </source>
</evidence>
<feature type="domain" description="ABC transporter" evidence="6">
    <location>
        <begin position="51"/>
        <end position="292"/>
    </location>
</feature>
<dbReference type="InterPro" id="IPR003593">
    <property type="entry name" value="AAA+_ATPase"/>
</dbReference>
<keyword evidence="2" id="KW-0813">Transport</keyword>
<gene>
    <name evidence="7" type="ORF">E4U02_09195</name>
</gene>
<dbReference type="FunFam" id="3.40.50.300:FF:000016">
    <property type="entry name" value="Oligopeptide ABC transporter ATP-binding component"/>
    <property type="match status" value="1"/>
</dbReference>
<dbReference type="GO" id="GO:0015833">
    <property type="term" value="P:peptide transport"/>
    <property type="evidence" value="ECO:0007669"/>
    <property type="project" value="InterPro"/>
</dbReference>
<dbReference type="EMBL" id="SPQB01000019">
    <property type="protein sequence ID" value="TFU32774.1"/>
    <property type="molecule type" value="Genomic_DNA"/>
</dbReference>
<evidence type="ECO:0000259" key="6">
    <source>
        <dbReference type="PROSITE" id="PS50893"/>
    </source>
</evidence>
<dbReference type="OrthoDB" id="8481147at2"/>
<evidence type="ECO:0000256" key="5">
    <source>
        <dbReference type="SAM" id="MobiDB-lite"/>
    </source>
</evidence>
<feature type="compositionally biased region" description="Low complexity" evidence="5">
    <location>
        <begin position="1"/>
        <end position="10"/>
    </location>
</feature>
<dbReference type="PANTHER" id="PTHR43776:SF7">
    <property type="entry name" value="D,D-DIPEPTIDE TRANSPORT ATP-BINDING PROTEIN DDPF-RELATED"/>
    <property type="match status" value="1"/>
</dbReference>
<dbReference type="InterPro" id="IPR013563">
    <property type="entry name" value="Oligopep_ABC_C"/>
</dbReference>